<evidence type="ECO:0000256" key="4">
    <source>
        <dbReference type="ARBA" id="ARBA00023002"/>
    </source>
</evidence>
<keyword evidence="8" id="KW-0963">Cytoplasm</keyword>
<protein>
    <recommendedName>
        <fullName evidence="8">Ferritin</fullName>
        <ecNumber evidence="8">1.16.3.2</ecNumber>
    </recommendedName>
</protein>
<evidence type="ECO:0000256" key="7">
    <source>
        <dbReference type="PIRSR" id="PIRSR601519-1"/>
    </source>
</evidence>
<dbReference type="GO" id="GO:0042802">
    <property type="term" value="F:identical protein binding"/>
    <property type="evidence" value="ECO:0007669"/>
    <property type="project" value="UniProtKB-ARBA"/>
</dbReference>
<dbReference type="GO" id="GO:0006879">
    <property type="term" value="P:intracellular iron ion homeostasis"/>
    <property type="evidence" value="ECO:0007669"/>
    <property type="project" value="UniProtKB-KW"/>
</dbReference>
<reference evidence="10 11" key="1">
    <citation type="submission" date="2016-10" db="EMBL/GenBank/DDBJ databases">
        <authorList>
            <person name="de Groot N.N."/>
        </authorList>
    </citation>
    <scope>NUCLEOTIDE SEQUENCE [LARGE SCALE GENOMIC DNA]</scope>
    <source>
        <strain evidence="10 11">CGMCC 1.9156</strain>
    </source>
</reference>
<evidence type="ECO:0000256" key="5">
    <source>
        <dbReference type="ARBA" id="ARBA00023004"/>
    </source>
</evidence>
<dbReference type="AlphaFoldDB" id="A0A1I2IKR6"/>
<gene>
    <name evidence="10" type="ORF">SAMN05216283_106109</name>
</gene>
<dbReference type="STRING" id="655355.SAMN05216283_106109"/>
<evidence type="ECO:0000256" key="6">
    <source>
        <dbReference type="ARBA" id="ARBA00054546"/>
    </source>
</evidence>
<dbReference type="GO" id="GO:0004322">
    <property type="term" value="F:ferroxidase activity"/>
    <property type="evidence" value="ECO:0007669"/>
    <property type="project" value="TreeGrafter"/>
</dbReference>
<comment type="function">
    <text evidence="6">May alleviate iron toxicity in the presence of oxygen.</text>
</comment>
<feature type="binding site" evidence="7">
    <location>
        <position position="130"/>
    </location>
    <ligand>
        <name>Fe cation</name>
        <dbReference type="ChEBI" id="CHEBI:24875"/>
        <label>1</label>
    </ligand>
</feature>
<keyword evidence="11" id="KW-1185">Reference proteome</keyword>
<dbReference type="EMBL" id="FONW01000006">
    <property type="protein sequence ID" value="SFF42905.1"/>
    <property type="molecule type" value="Genomic_DNA"/>
</dbReference>
<keyword evidence="5 7" id="KW-0408">Iron</keyword>
<dbReference type="SUPFAM" id="SSF47240">
    <property type="entry name" value="Ferritin-like"/>
    <property type="match status" value="1"/>
</dbReference>
<dbReference type="GO" id="GO:0005829">
    <property type="term" value="C:cytosol"/>
    <property type="evidence" value="ECO:0007669"/>
    <property type="project" value="TreeGrafter"/>
</dbReference>
<dbReference type="InterPro" id="IPR009040">
    <property type="entry name" value="Ferritin-like_diiron"/>
</dbReference>
<feature type="binding site" evidence="7">
    <location>
        <position position="53"/>
    </location>
    <ligand>
        <name>Fe cation</name>
        <dbReference type="ChEBI" id="CHEBI:24875"/>
        <label>1</label>
    </ligand>
</feature>
<dbReference type="FunFam" id="1.20.1260.10:FF:000001">
    <property type="entry name" value="Non-heme ferritin"/>
    <property type="match status" value="1"/>
</dbReference>
<dbReference type="InterPro" id="IPR012347">
    <property type="entry name" value="Ferritin-like"/>
</dbReference>
<dbReference type="InterPro" id="IPR001519">
    <property type="entry name" value="Ferritin"/>
</dbReference>
<evidence type="ECO:0000256" key="1">
    <source>
        <dbReference type="ARBA" id="ARBA00006950"/>
    </source>
</evidence>
<evidence type="ECO:0000313" key="10">
    <source>
        <dbReference type="EMBL" id="SFF42905.1"/>
    </source>
</evidence>
<feature type="domain" description="Ferritin-like diiron" evidence="9">
    <location>
        <begin position="36"/>
        <end position="181"/>
    </location>
</feature>
<keyword evidence="2 8" id="KW-0409">Iron storage</keyword>
<evidence type="ECO:0000256" key="3">
    <source>
        <dbReference type="ARBA" id="ARBA00022723"/>
    </source>
</evidence>
<dbReference type="Proteomes" id="UP000198964">
    <property type="component" value="Unassembled WGS sequence"/>
</dbReference>
<comment type="similarity">
    <text evidence="1 8">Belongs to the ferritin family. Prokaryotic subfamily.</text>
</comment>
<dbReference type="Pfam" id="PF00210">
    <property type="entry name" value="Ferritin"/>
    <property type="match status" value="1"/>
</dbReference>
<feature type="binding site" evidence="7">
    <location>
        <position position="163"/>
    </location>
    <ligand>
        <name>Fe cation</name>
        <dbReference type="ChEBI" id="CHEBI:24875"/>
        <label>1</label>
    </ligand>
</feature>
<dbReference type="Gene3D" id="1.20.1260.10">
    <property type="match status" value="1"/>
</dbReference>
<dbReference type="PROSITE" id="PS50905">
    <property type="entry name" value="FERRITIN_LIKE"/>
    <property type="match status" value="1"/>
</dbReference>
<dbReference type="InterPro" id="IPR009078">
    <property type="entry name" value="Ferritin-like_SF"/>
</dbReference>
<dbReference type="GO" id="GO:0006826">
    <property type="term" value="P:iron ion transport"/>
    <property type="evidence" value="ECO:0007669"/>
    <property type="project" value="InterPro"/>
</dbReference>
<evidence type="ECO:0000256" key="8">
    <source>
        <dbReference type="RuleBase" id="RU361145"/>
    </source>
</evidence>
<dbReference type="PANTHER" id="PTHR11431:SF127">
    <property type="entry name" value="BACTERIAL NON-HEME FERRITIN"/>
    <property type="match status" value="1"/>
</dbReference>
<dbReference type="InterPro" id="IPR008331">
    <property type="entry name" value="Ferritin_DPS_dom"/>
</dbReference>
<evidence type="ECO:0000313" key="11">
    <source>
        <dbReference type="Proteomes" id="UP000198964"/>
    </source>
</evidence>
<sequence>MVNRLKPLLTHYENSCNQAAIYFFLVFLNKTKNKITMLKETVLKALNKQINAEMHSAYLYLSMSAYFEDQGLSGFANWMKVQYQEELSHSLKIFDFVNERNGRVILEPIASVPTEFNGVIDVYEKTLEHEQKVTEMINQLMDVAVKASDHATQSFLKWFVDEQVEEEANVNELLDNLKLINGQGNGVFMLNRELQGRKFVDTTKAE</sequence>
<organism evidence="10 11">
    <name type="scientific">Sunxiuqinia elliptica</name>
    <dbReference type="NCBI Taxonomy" id="655355"/>
    <lineage>
        <taxon>Bacteria</taxon>
        <taxon>Pseudomonadati</taxon>
        <taxon>Bacteroidota</taxon>
        <taxon>Bacteroidia</taxon>
        <taxon>Marinilabiliales</taxon>
        <taxon>Prolixibacteraceae</taxon>
        <taxon>Sunxiuqinia</taxon>
    </lineage>
</organism>
<dbReference type="PANTHER" id="PTHR11431">
    <property type="entry name" value="FERRITIN"/>
    <property type="match status" value="1"/>
</dbReference>
<feature type="binding site" evidence="7">
    <location>
        <position position="86"/>
    </location>
    <ligand>
        <name>Fe cation</name>
        <dbReference type="ChEBI" id="CHEBI:24875"/>
        <label>1</label>
    </ligand>
</feature>
<keyword evidence="4" id="KW-0560">Oxidoreductase</keyword>
<name>A0A1I2IKR6_9BACT</name>
<comment type="subcellular location">
    <subcellularLocation>
        <location evidence="8">Cytoplasm</location>
    </subcellularLocation>
</comment>
<dbReference type="CDD" id="cd01055">
    <property type="entry name" value="Nonheme_Ferritin"/>
    <property type="match status" value="1"/>
</dbReference>
<proteinExistence type="inferred from homology"/>
<keyword evidence="3 7" id="KW-0479">Metal-binding</keyword>
<comment type="function">
    <text evidence="8">Iron-storage protein.</text>
</comment>
<comment type="catalytic activity">
    <reaction evidence="8">
        <text>4 Fe(2+) + O2 + 6 H2O = 4 iron(III) oxide-hydroxide + 12 H(+)</text>
        <dbReference type="Rhea" id="RHEA:11972"/>
        <dbReference type="ChEBI" id="CHEBI:15377"/>
        <dbReference type="ChEBI" id="CHEBI:15378"/>
        <dbReference type="ChEBI" id="CHEBI:15379"/>
        <dbReference type="ChEBI" id="CHEBI:29033"/>
        <dbReference type="ChEBI" id="CHEBI:78619"/>
        <dbReference type="EC" id="1.16.3.2"/>
    </reaction>
</comment>
<evidence type="ECO:0000259" key="9">
    <source>
        <dbReference type="PROSITE" id="PS50905"/>
    </source>
</evidence>
<accession>A0A1I2IKR6</accession>
<dbReference type="GO" id="GO:0008198">
    <property type="term" value="F:ferrous iron binding"/>
    <property type="evidence" value="ECO:0007669"/>
    <property type="project" value="TreeGrafter"/>
</dbReference>
<dbReference type="GO" id="GO:0008199">
    <property type="term" value="F:ferric iron binding"/>
    <property type="evidence" value="ECO:0007669"/>
    <property type="project" value="InterPro"/>
</dbReference>
<evidence type="ECO:0000256" key="2">
    <source>
        <dbReference type="ARBA" id="ARBA00022434"/>
    </source>
</evidence>
<dbReference type="InterPro" id="IPR041719">
    <property type="entry name" value="Ferritin_prok"/>
</dbReference>
<feature type="binding site" evidence="7">
    <location>
        <position position="89"/>
    </location>
    <ligand>
        <name>Fe cation</name>
        <dbReference type="ChEBI" id="CHEBI:24875"/>
        <label>1</label>
    </ligand>
</feature>
<dbReference type="EC" id="1.16.3.2" evidence="8"/>